<protein>
    <submittedName>
        <fullName evidence="2">Immunoglobulin I-set domain-containing protein</fullName>
    </submittedName>
</protein>
<name>A0AC34GJB7_9BILA</name>
<sequence>VKWVKADGSQIQNDNKKYQISASNGVYTLTVKQIQQKDIGDYAIMASNPGGTNKAGFNIALHGKNFLKKNSPFWA</sequence>
<evidence type="ECO:0000313" key="2">
    <source>
        <dbReference type="WBParaSite" id="ES5_v2.g29666.t1"/>
    </source>
</evidence>
<dbReference type="WBParaSite" id="ES5_v2.g29666.t1">
    <property type="protein sequence ID" value="ES5_v2.g29666.t1"/>
    <property type="gene ID" value="ES5_v2.g29666"/>
</dbReference>
<proteinExistence type="predicted"/>
<evidence type="ECO:0000313" key="1">
    <source>
        <dbReference type="Proteomes" id="UP000887579"/>
    </source>
</evidence>
<reference evidence="2" key="1">
    <citation type="submission" date="2022-11" db="UniProtKB">
        <authorList>
            <consortium name="WormBaseParasite"/>
        </authorList>
    </citation>
    <scope>IDENTIFICATION</scope>
</reference>
<organism evidence="1 2">
    <name type="scientific">Panagrolaimus sp. ES5</name>
    <dbReference type="NCBI Taxonomy" id="591445"/>
    <lineage>
        <taxon>Eukaryota</taxon>
        <taxon>Metazoa</taxon>
        <taxon>Ecdysozoa</taxon>
        <taxon>Nematoda</taxon>
        <taxon>Chromadorea</taxon>
        <taxon>Rhabditida</taxon>
        <taxon>Tylenchina</taxon>
        <taxon>Panagrolaimomorpha</taxon>
        <taxon>Panagrolaimoidea</taxon>
        <taxon>Panagrolaimidae</taxon>
        <taxon>Panagrolaimus</taxon>
    </lineage>
</organism>
<dbReference type="Proteomes" id="UP000887579">
    <property type="component" value="Unplaced"/>
</dbReference>
<accession>A0AC34GJB7</accession>